<accession>A0A329RT65</accession>
<proteinExistence type="predicted"/>
<dbReference type="VEuPathDB" id="FungiDB:PC110_g15691"/>
<evidence type="ECO:0000313" key="2">
    <source>
        <dbReference type="Proteomes" id="UP000251314"/>
    </source>
</evidence>
<dbReference type="STRING" id="29920.A0A329RT65"/>
<dbReference type="EMBL" id="MJFZ01000527">
    <property type="protein sequence ID" value="RAW27914.1"/>
    <property type="molecule type" value="Genomic_DNA"/>
</dbReference>
<reference evidence="1 2" key="1">
    <citation type="submission" date="2018-01" db="EMBL/GenBank/DDBJ databases">
        <title>Draft genome of the strawberry crown rot pathogen Phytophthora cactorum.</title>
        <authorList>
            <person name="Armitage A.D."/>
            <person name="Lysoe E."/>
            <person name="Nellist C.F."/>
            <person name="Harrison R.J."/>
            <person name="Brurberg M.B."/>
        </authorList>
    </citation>
    <scope>NUCLEOTIDE SEQUENCE [LARGE SCALE GENOMIC DNA]</scope>
    <source>
        <strain evidence="1 2">10300</strain>
    </source>
</reference>
<dbReference type="AlphaFoldDB" id="A0A329RT65"/>
<evidence type="ECO:0000313" key="1">
    <source>
        <dbReference type="EMBL" id="RAW27914.1"/>
    </source>
</evidence>
<dbReference type="OrthoDB" id="127466at2759"/>
<comment type="caution">
    <text evidence="1">The sequence shown here is derived from an EMBL/GenBank/DDBJ whole genome shotgun (WGS) entry which is preliminary data.</text>
</comment>
<keyword evidence="2" id="KW-1185">Reference proteome</keyword>
<name>A0A329RT65_9STRA</name>
<dbReference type="Proteomes" id="UP000251314">
    <property type="component" value="Unassembled WGS sequence"/>
</dbReference>
<organism evidence="1 2">
    <name type="scientific">Phytophthora cactorum</name>
    <dbReference type="NCBI Taxonomy" id="29920"/>
    <lineage>
        <taxon>Eukaryota</taxon>
        <taxon>Sar</taxon>
        <taxon>Stramenopiles</taxon>
        <taxon>Oomycota</taxon>
        <taxon>Peronosporomycetes</taxon>
        <taxon>Peronosporales</taxon>
        <taxon>Peronosporaceae</taxon>
        <taxon>Phytophthora</taxon>
    </lineage>
</organism>
<sequence length="113" mass="12968">MHRPPSLEMPPPWLLRDATVQDYLMASAEALATRIRIFPGANPDCLLDEHKRSDCIYLRRRWKELRQADGRKMSAKIDAVNAAGDLVNVVATEENKNALEQVKLEFQSHREEI</sequence>
<protein>
    <submittedName>
        <fullName evidence="1">Uncharacterized protein</fullName>
    </submittedName>
</protein>
<gene>
    <name evidence="1" type="ORF">PC110_g15691</name>
</gene>